<dbReference type="EMBL" id="JRHC01000001">
    <property type="protein sequence ID" value="KJF44596.1"/>
    <property type="molecule type" value="Genomic_DNA"/>
</dbReference>
<feature type="domain" description="Glycoside hydrolase family 29 N-terminal" evidence="8">
    <location>
        <begin position="48"/>
        <end position="371"/>
    </location>
</feature>
<dbReference type="SMART" id="SM00812">
    <property type="entry name" value="Alpha_L_fucos"/>
    <property type="match status" value="1"/>
</dbReference>
<evidence type="ECO:0000256" key="7">
    <source>
        <dbReference type="PIRSR" id="PIRSR001092-1"/>
    </source>
</evidence>
<dbReference type="Pfam" id="PF01120">
    <property type="entry name" value="Alpha_L_fucos"/>
    <property type="match status" value="1"/>
</dbReference>
<dbReference type="AlphaFoldDB" id="A0A0D8JDC4"/>
<gene>
    <name evidence="9" type="ORF">LH29_03760</name>
</gene>
<dbReference type="GO" id="GO:0004560">
    <property type="term" value="F:alpha-L-fucosidase activity"/>
    <property type="evidence" value="ECO:0007669"/>
    <property type="project" value="InterPro"/>
</dbReference>
<evidence type="ECO:0000259" key="8">
    <source>
        <dbReference type="Pfam" id="PF01120"/>
    </source>
</evidence>
<sequence length="375" mass="43096">MERRKFVQLTGLGLTFSMAPSLFNSCKMNDVPAYLKNHSGLYATNPLEAARQWFIDAKFGLFLHYGLYSLHGRGEWVQFRENIHVGEYEKLKEKFTAEKFDADFIANLAVEAEMKYVNITTRHHDSFCLFNTKTTDFNSVQSAAKRDLVEELAVACEKRGLGLCLYYSHGRDWRHPHAPNNDRWGGSARPKYDEEEPYYAYGENHDLNMYIDYMHEQLTELLTQYGPIASIWLDGYGTPVSGPIEKFRIPETYELIRKLQPQSLISAKWGYTGTEDYYAPEYHWLENNADKTRQMVQSGKPIEICTNIAGWGYTKEMDGKHRGADSIIENLKYAAKFNANLLLNTAPLPDGSIDKQDIHSLKQTGQTIRKDGWPV</sequence>
<comment type="similarity">
    <text evidence="2">Belongs to the glycosyl hydrolase 29 family.</text>
</comment>
<proteinExistence type="inferred from homology"/>
<dbReference type="PANTHER" id="PTHR10030">
    <property type="entry name" value="ALPHA-L-FUCOSIDASE"/>
    <property type="match status" value="1"/>
</dbReference>
<accession>A0A0D8JDC4</accession>
<dbReference type="InterPro" id="IPR017853">
    <property type="entry name" value="GH"/>
</dbReference>
<evidence type="ECO:0000313" key="9">
    <source>
        <dbReference type="EMBL" id="KJF44596.1"/>
    </source>
</evidence>
<dbReference type="SUPFAM" id="SSF51445">
    <property type="entry name" value="(Trans)glycosidases"/>
    <property type="match status" value="1"/>
</dbReference>
<dbReference type="InterPro" id="IPR000933">
    <property type="entry name" value="Glyco_hydro_29"/>
</dbReference>
<evidence type="ECO:0000256" key="1">
    <source>
        <dbReference type="ARBA" id="ARBA00004071"/>
    </source>
</evidence>
<reference evidence="9 10" key="1">
    <citation type="submission" date="2014-09" db="EMBL/GenBank/DDBJ databases">
        <title>Draft Genome Sequence of Draconibacterium sp. JN14CK-3.</title>
        <authorList>
            <person name="Dong C."/>
            <person name="Lai Q."/>
            <person name="Shao Z."/>
        </authorList>
    </citation>
    <scope>NUCLEOTIDE SEQUENCE [LARGE SCALE GENOMIC DNA]</scope>
    <source>
        <strain evidence="9 10">JN14CK-3</strain>
    </source>
</reference>
<comment type="function">
    <text evidence="1">Alpha-L-fucosidase is responsible for hydrolyzing the alpha-1,6-linked fucose joined to the reducing-end N-acetylglucosamine of the carbohydrate moieties of glycoproteins.</text>
</comment>
<keyword evidence="10" id="KW-1185">Reference proteome</keyword>
<dbReference type="GO" id="GO:0016139">
    <property type="term" value="P:glycoside catabolic process"/>
    <property type="evidence" value="ECO:0007669"/>
    <property type="project" value="TreeGrafter"/>
</dbReference>
<dbReference type="GO" id="GO:0006004">
    <property type="term" value="P:fucose metabolic process"/>
    <property type="evidence" value="ECO:0007669"/>
    <property type="project" value="InterPro"/>
</dbReference>
<dbReference type="InterPro" id="IPR016286">
    <property type="entry name" value="FUC_metazoa-typ"/>
</dbReference>
<dbReference type="RefSeq" id="WP_157493552.1">
    <property type="nucleotide sequence ID" value="NZ_JRHC01000001.1"/>
</dbReference>
<evidence type="ECO:0000256" key="6">
    <source>
        <dbReference type="ARBA" id="ARBA00023295"/>
    </source>
</evidence>
<dbReference type="PATRIC" id="fig|1544798.3.peg.770"/>
<feature type="site" description="May be important for catalysis" evidence="7">
    <location>
        <position position="305"/>
    </location>
</feature>
<organism evidence="9 10">
    <name type="scientific">Draconibacterium sediminis</name>
    <dbReference type="NCBI Taxonomy" id="1544798"/>
    <lineage>
        <taxon>Bacteria</taxon>
        <taxon>Pseudomonadati</taxon>
        <taxon>Bacteroidota</taxon>
        <taxon>Bacteroidia</taxon>
        <taxon>Marinilabiliales</taxon>
        <taxon>Prolixibacteraceae</taxon>
        <taxon>Draconibacterium</taxon>
    </lineage>
</organism>
<keyword evidence="6" id="KW-0326">Glycosidase</keyword>
<name>A0A0D8JDC4_9BACT</name>
<evidence type="ECO:0000256" key="5">
    <source>
        <dbReference type="ARBA" id="ARBA00022801"/>
    </source>
</evidence>
<evidence type="ECO:0000256" key="2">
    <source>
        <dbReference type="ARBA" id="ARBA00007951"/>
    </source>
</evidence>
<dbReference type="InterPro" id="IPR057739">
    <property type="entry name" value="Glyco_hydro_29_N"/>
</dbReference>
<comment type="caution">
    <text evidence="9">The sequence shown here is derived from an EMBL/GenBank/DDBJ whole genome shotgun (WGS) entry which is preliminary data.</text>
</comment>
<dbReference type="GO" id="GO:0005764">
    <property type="term" value="C:lysosome"/>
    <property type="evidence" value="ECO:0007669"/>
    <property type="project" value="TreeGrafter"/>
</dbReference>
<evidence type="ECO:0000256" key="4">
    <source>
        <dbReference type="ARBA" id="ARBA00022729"/>
    </source>
</evidence>
<dbReference type="STRING" id="1544798.LH29_03760"/>
<dbReference type="OrthoDB" id="1389336at2"/>
<dbReference type="Gene3D" id="3.20.20.80">
    <property type="entry name" value="Glycosidases"/>
    <property type="match status" value="1"/>
</dbReference>
<evidence type="ECO:0000313" key="10">
    <source>
        <dbReference type="Proteomes" id="UP000032544"/>
    </source>
</evidence>
<protein>
    <recommendedName>
        <fullName evidence="3">alpha-L-fucosidase</fullName>
        <ecNumber evidence="3">3.2.1.51</ecNumber>
    </recommendedName>
</protein>
<dbReference type="EC" id="3.2.1.51" evidence="3"/>
<dbReference type="PANTHER" id="PTHR10030:SF37">
    <property type="entry name" value="ALPHA-L-FUCOSIDASE-RELATED"/>
    <property type="match status" value="1"/>
</dbReference>
<dbReference type="PIRSF" id="PIRSF001092">
    <property type="entry name" value="Alpha-L-fucosidase"/>
    <property type="match status" value="1"/>
</dbReference>
<evidence type="ECO:0000256" key="3">
    <source>
        <dbReference type="ARBA" id="ARBA00012662"/>
    </source>
</evidence>
<keyword evidence="5" id="KW-0378">Hydrolase</keyword>
<keyword evidence="4" id="KW-0732">Signal</keyword>
<dbReference type="Proteomes" id="UP000032544">
    <property type="component" value="Unassembled WGS sequence"/>
</dbReference>